<dbReference type="EMBL" id="BAABHK010000002">
    <property type="protein sequence ID" value="GAA4622529.1"/>
    <property type="molecule type" value="Genomic_DNA"/>
</dbReference>
<keyword evidence="2" id="KW-1185">Reference proteome</keyword>
<evidence type="ECO:0000313" key="1">
    <source>
        <dbReference type="EMBL" id="GAA4622529.1"/>
    </source>
</evidence>
<organism evidence="1 2">
    <name type="scientific">Actinoallomurus vinaceus</name>
    <dbReference type="NCBI Taxonomy" id="1080074"/>
    <lineage>
        <taxon>Bacteria</taxon>
        <taxon>Bacillati</taxon>
        <taxon>Actinomycetota</taxon>
        <taxon>Actinomycetes</taxon>
        <taxon>Streptosporangiales</taxon>
        <taxon>Thermomonosporaceae</taxon>
        <taxon>Actinoallomurus</taxon>
    </lineage>
</organism>
<name>A0ABP8U2Q9_9ACTN</name>
<dbReference type="Gene3D" id="3.40.1410.10">
    <property type="entry name" value="Chorismate lyase-like"/>
    <property type="match status" value="1"/>
</dbReference>
<proteinExistence type="predicted"/>
<dbReference type="Proteomes" id="UP001501442">
    <property type="component" value="Unassembled WGS sequence"/>
</dbReference>
<evidence type="ECO:0000313" key="2">
    <source>
        <dbReference type="Proteomes" id="UP001501442"/>
    </source>
</evidence>
<protein>
    <recommendedName>
        <fullName evidence="3">Chorismate lyase</fullName>
    </recommendedName>
</protein>
<reference evidence="2" key="1">
    <citation type="journal article" date="2019" name="Int. J. Syst. Evol. Microbiol.">
        <title>The Global Catalogue of Microorganisms (GCM) 10K type strain sequencing project: providing services to taxonomists for standard genome sequencing and annotation.</title>
        <authorList>
            <consortium name="The Broad Institute Genomics Platform"/>
            <consortium name="The Broad Institute Genome Sequencing Center for Infectious Disease"/>
            <person name="Wu L."/>
            <person name="Ma J."/>
        </authorList>
    </citation>
    <scope>NUCLEOTIDE SEQUENCE [LARGE SCALE GENOMIC DNA]</scope>
    <source>
        <strain evidence="2">JCM 17939</strain>
    </source>
</reference>
<gene>
    <name evidence="1" type="ORF">GCM10023196_015100</name>
</gene>
<evidence type="ECO:0008006" key="3">
    <source>
        <dbReference type="Google" id="ProtNLM"/>
    </source>
</evidence>
<accession>A0ABP8U2Q9</accession>
<dbReference type="InterPro" id="IPR028978">
    <property type="entry name" value="Chorismate_lyase_/UTRA_dom_sf"/>
</dbReference>
<comment type="caution">
    <text evidence="1">The sequence shown here is derived from an EMBL/GenBank/DDBJ whole genome shotgun (WGS) entry which is preliminary data.</text>
</comment>
<sequence>MPGSPAASIERPLPEVPMTPQRIVLQSVSAEAFTNPRTRTLLSHTGSTTSLLEHILDEHVNVHAMDVSQAAVGRVCPEAASPLDLPTGAPVLVRRTTLGTTHHQVSRNLVLAALGRLPWADTLLRSCTTPLGRHLPQPHRRHPLGHGLDSWTPGRAAVARWYLIIDSDTAQPALFIRETFNPDLFDPATTCPPSHARP</sequence>
<dbReference type="SUPFAM" id="SSF64288">
    <property type="entry name" value="Chorismate lyase-like"/>
    <property type="match status" value="1"/>
</dbReference>